<dbReference type="InterPro" id="IPR050358">
    <property type="entry name" value="RSE1/DDB1/CFT1"/>
</dbReference>
<comment type="caution">
    <text evidence="2">The sequence shown here is derived from an EMBL/GenBank/DDBJ whole genome shotgun (WGS) entry which is preliminary data.</text>
</comment>
<dbReference type="PANTHER" id="PTHR10644">
    <property type="entry name" value="DNA REPAIR/RNA PROCESSING CPSF FAMILY"/>
    <property type="match status" value="1"/>
</dbReference>
<proteinExistence type="predicted"/>
<evidence type="ECO:0000313" key="3">
    <source>
        <dbReference type="Proteomes" id="UP000428333"/>
    </source>
</evidence>
<keyword evidence="3" id="KW-1185">Reference proteome</keyword>
<dbReference type="OrthoDB" id="433457at2759"/>
<feature type="domain" description="RSE1/DDB1/CPSF1 first beta-propeller" evidence="1">
    <location>
        <begin position="16"/>
        <end position="97"/>
    </location>
</feature>
<feature type="non-terminal residue" evidence="2">
    <location>
        <position position="1"/>
    </location>
</feature>
<evidence type="ECO:0000259" key="1">
    <source>
        <dbReference type="Pfam" id="PF10433"/>
    </source>
</evidence>
<sequence length="115" mass="12903">MSIWNYVVTAHKPTNVTHSCVGNFTSPQELNLIVAKCTRIEIHLLSPQGLQLLELSQTKFVLVQPMLDVPIYGRIATLELFRPHGEAQDLLFIATKDINSVYFSGILTLLRLLQG</sequence>
<accession>A0A6A4LQ72</accession>
<name>A0A6A4LQ72_9ERIC</name>
<dbReference type="InterPro" id="IPR018846">
    <property type="entry name" value="Beta-prop_RSE1/DDB1/CPSF1_1st"/>
</dbReference>
<dbReference type="InterPro" id="IPR015943">
    <property type="entry name" value="WD40/YVTN_repeat-like_dom_sf"/>
</dbReference>
<gene>
    <name evidence="2" type="ORF">C3L33_06663</name>
</gene>
<evidence type="ECO:0000313" key="2">
    <source>
        <dbReference type="EMBL" id="KAE9461433.1"/>
    </source>
</evidence>
<protein>
    <recommendedName>
        <fullName evidence="1">RSE1/DDB1/CPSF1 first beta-propeller domain-containing protein</fullName>
    </recommendedName>
</protein>
<organism evidence="2 3">
    <name type="scientific">Rhododendron williamsianum</name>
    <dbReference type="NCBI Taxonomy" id="262921"/>
    <lineage>
        <taxon>Eukaryota</taxon>
        <taxon>Viridiplantae</taxon>
        <taxon>Streptophyta</taxon>
        <taxon>Embryophyta</taxon>
        <taxon>Tracheophyta</taxon>
        <taxon>Spermatophyta</taxon>
        <taxon>Magnoliopsida</taxon>
        <taxon>eudicotyledons</taxon>
        <taxon>Gunneridae</taxon>
        <taxon>Pentapetalae</taxon>
        <taxon>asterids</taxon>
        <taxon>Ericales</taxon>
        <taxon>Ericaceae</taxon>
        <taxon>Ericoideae</taxon>
        <taxon>Rhodoreae</taxon>
        <taxon>Rhododendron</taxon>
    </lineage>
</organism>
<dbReference type="Proteomes" id="UP000428333">
    <property type="component" value="Linkage Group LG04"/>
</dbReference>
<reference evidence="2 3" key="1">
    <citation type="journal article" date="2019" name="Genome Biol. Evol.">
        <title>The Rhododendron genome and chromosomal organization provide insight into shared whole-genome duplications across the heath family (Ericaceae).</title>
        <authorList>
            <person name="Soza V.L."/>
            <person name="Lindsley D."/>
            <person name="Waalkes A."/>
            <person name="Ramage E."/>
            <person name="Patwardhan R.P."/>
            <person name="Burton J.N."/>
            <person name="Adey A."/>
            <person name="Kumar A."/>
            <person name="Qiu R."/>
            <person name="Shendure J."/>
            <person name="Hall B."/>
        </authorList>
    </citation>
    <scope>NUCLEOTIDE SEQUENCE [LARGE SCALE GENOMIC DNA]</scope>
    <source>
        <strain evidence="2">RSF 1966-606</strain>
    </source>
</reference>
<dbReference type="AlphaFoldDB" id="A0A6A4LQ72"/>
<dbReference type="Pfam" id="PF10433">
    <property type="entry name" value="Beta-prop_RSE1_1st"/>
    <property type="match status" value="1"/>
</dbReference>
<dbReference type="EMBL" id="QEFC01000974">
    <property type="protein sequence ID" value="KAE9461433.1"/>
    <property type="molecule type" value="Genomic_DNA"/>
</dbReference>
<dbReference type="Gene3D" id="2.130.10.10">
    <property type="entry name" value="YVTN repeat-like/Quinoprotein amine dehydrogenase"/>
    <property type="match status" value="1"/>
</dbReference>